<evidence type="ECO:0000313" key="2">
    <source>
        <dbReference type="Proteomes" id="UP001597403"/>
    </source>
</evidence>
<dbReference type="EMBL" id="JBHUGF010000010">
    <property type="protein sequence ID" value="MFD1991958.1"/>
    <property type="molecule type" value="Genomic_DNA"/>
</dbReference>
<evidence type="ECO:0000313" key="1">
    <source>
        <dbReference type="EMBL" id="MFD1991958.1"/>
    </source>
</evidence>
<organism evidence="1 2">
    <name type="scientific">Paenibacillus nicotianae</name>
    <dbReference type="NCBI Taxonomy" id="1526551"/>
    <lineage>
        <taxon>Bacteria</taxon>
        <taxon>Bacillati</taxon>
        <taxon>Bacillota</taxon>
        <taxon>Bacilli</taxon>
        <taxon>Bacillales</taxon>
        <taxon>Paenibacillaceae</taxon>
        <taxon>Paenibacillus</taxon>
    </lineage>
</organism>
<dbReference type="Proteomes" id="UP001597403">
    <property type="component" value="Unassembled WGS sequence"/>
</dbReference>
<dbReference type="RefSeq" id="WP_204825632.1">
    <property type="nucleotide sequence ID" value="NZ_JBHUGF010000010.1"/>
</dbReference>
<accession>A0ABW4UWL9</accession>
<comment type="caution">
    <text evidence="1">The sequence shown here is derived from an EMBL/GenBank/DDBJ whole genome shotgun (WGS) entry which is preliminary data.</text>
</comment>
<name>A0ABW4UWL9_9BACL</name>
<sequence length="156" mass="18442">MNDNYLKKSTFLIRLHEKHFKDEFNCLGKQLVEILHSIREEIADLIWFPFDVVGSRDQVVTELFSHPYITFLSTDELIHKSNEVVQFYSGVFIGIKKGKHVEWNSDMLPETEEDEGLQHPEAEIEIRPFDTSYFEVYGMDRSIENKIKSYFMLSDQ</sequence>
<protein>
    <submittedName>
        <fullName evidence="1">Uncharacterized protein</fullName>
    </submittedName>
</protein>
<proteinExistence type="predicted"/>
<keyword evidence="2" id="KW-1185">Reference proteome</keyword>
<reference evidence="2" key="1">
    <citation type="journal article" date="2019" name="Int. J. Syst. Evol. Microbiol.">
        <title>The Global Catalogue of Microorganisms (GCM) 10K type strain sequencing project: providing services to taxonomists for standard genome sequencing and annotation.</title>
        <authorList>
            <consortium name="The Broad Institute Genomics Platform"/>
            <consortium name="The Broad Institute Genome Sequencing Center for Infectious Disease"/>
            <person name="Wu L."/>
            <person name="Ma J."/>
        </authorList>
    </citation>
    <scope>NUCLEOTIDE SEQUENCE [LARGE SCALE GENOMIC DNA]</scope>
    <source>
        <strain evidence="2">CGMCC 1.15067</strain>
    </source>
</reference>
<gene>
    <name evidence="1" type="ORF">ACFSGI_18450</name>
</gene>